<evidence type="ECO:0000256" key="2">
    <source>
        <dbReference type="ARBA" id="ARBA00022448"/>
    </source>
</evidence>
<keyword evidence="10 11" id="KW-0998">Cell outer membrane</keyword>
<comment type="similarity">
    <text evidence="11 13">Belongs to the TonB-dependent receptor family.</text>
</comment>
<dbReference type="InterPro" id="IPR010916">
    <property type="entry name" value="TonB_box_CS"/>
</dbReference>
<evidence type="ECO:0000256" key="6">
    <source>
        <dbReference type="ARBA" id="ARBA00023004"/>
    </source>
</evidence>
<dbReference type="AlphaFoldDB" id="A0A7U4J7N1"/>
<keyword evidence="5 11" id="KW-0812">Transmembrane</keyword>
<feature type="short sequence motif" description="TonB box" evidence="12">
    <location>
        <begin position="32"/>
        <end position="38"/>
    </location>
</feature>
<dbReference type="Pfam" id="PF07715">
    <property type="entry name" value="Plug"/>
    <property type="match status" value="1"/>
</dbReference>
<keyword evidence="18" id="KW-1185">Reference proteome</keyword>
<evidence type="ECO:0000313" key="17">
    <source>
        <dbReference type="EMBL" id="AJP71771.1"/>
    </source>
</evidence>
<evidence type="ECO:0000259" key="16">
    <source>
        <dbReference type="Pfam" id="PF07715"/>
    </source>
</evidence>
<keyword evidence="14" id="KW-0732">Signal</keyword>
<feature type="domain" description="TonB-dependent receptor plug" evidence="16">
    <location>
        <begin position="44"/>
        <end position="155"/>
    </location>
</feature>
<evidence type="ECO:0000256" key="13">
    <source>
        <dbReference type="RuleBase" id="RU003357"/>
    </source>
</evidence>
<dbReference type="KEGG" id="sphi:TS85_08205"/>
<protein>
    <submittedName>
        <fullName evidence="17">TonB-dependent receptor</fullName>
    </submittedName>
</protein>
<dbReference type="CDD" id="cd01347">
    <property type="entry name" value="ligand_gated_channel"/>
    <property type="match status" value="1"/>
</dbReference>
<dbReference type="SUPFAM" id="SSF56935">
    <property type="entry name" value="Porins"/>
    <property type="match status" value="1"/>
</dbReference>
<dbReference type="GO" id="GO:0009279">
    <property type="term" value="C:cell outer membrane"/>
    <property type="evidence" value="ECO:0007669"/>
    <property type="project" value="UniProtKB-SubCell"/>
</dbReference>
<feature type="chain" id="PRO_5030772989" evidence="14">
    <location>
        <begin position="23"/>
        <end position="731"/>
    </location>
</feature>
<dbReference type="EMBL" id="CP010836">
    <property type="protein sequence ID" value="AJP71771.1"/>
    <property type="molecule type" value="Genomic_DNA"/>
</dbReference>
<keyword evidence="9 11" id="KW-0472">Membrane</keyword>
<dbReference type="InterPro" id="IPR039426">
    <property type="entry name" value="TonB-dep_rcpt-like"/>
</dbReference>
<keyword evidence="6" id="KW-0408">Iron</keyword>
<gene>
    <name evidence="17" type="ORF">TS85_08205</name>
</gene>
<evidence type="ECO:0000256" key="9">
    <source>
        <dbReference type="ARBA" id="ARBA00023136"/>
    </source>
</evidence>
<feature type="signal peptide" evidence="14">
    <location>
        <begin position="1"/>
        <end position="22"/>
    </location>
</feature>
<dbReference type="InterPro" id="IPR036942">
    <property type="entry name" value="Beta-barrel_TonB_sf"/>
</dbReference>
<proteinExistence type="inferred from homology"/>
<dbReference type="OrthoDB" id="9760333at2"/>
<keyword evidence="8 12" id="KW-0798">TonB box</keyword>
<organism evidence="17 18">
    <name type="scientific">Sphingomonas hengshuiensis</name>
    <dbReference type="NCBI Taxonomy" id="1609977"/>
    <lineage>
        <taxon>Bacteria</taxon>
        <taxon>Pseudomonadati</taxon>
        <taxon>Pseudomonadota</taxon>
        <taxon>Alphaproteobacteria</taxon>
        <taxon>Sphingomonadales</taxon>
        <taxon>Sphingomonadaceae</taxon>
        <taxon>Sphingomonas</taxon>
    </lineage>
</organism>
<evidence type="ECO:0000256" key="4">
    <source>
        <dbReference type="ARBA" id="ARBA00022496"/>
    </source>
</evidence>
<dbReference type="GO" id="GO:0006826">
    <property type="term" value="P:iron ion transport"/>
    <property type="evidence" value="ECO:0007669"/>
    <property type="project" value="UniProtKB-KW"/>
</dbReference>
<evidence type="ECO:0000256" key="5">
    <source>
        <dbReference type="ARBA" id="ARBA00022692"/>
    </source>
</evidence>
<keyword evidence="2 11" id="KW-0813">Transport</keyword>
<keyword evidence="4" id="KW-0410">Iron transport</keyword>
<dbReference type="PROSITE" id="PS00430">
    <property type="entry name" value="TONB_DEPENDENT_REC_1"/>
    <property type="match status" value="1"/>
</dbReference>
<keyword evidence="3 11" id="KW-1134">Transmembrane beta strand</keyword>
<dbReference type="PANTHER" id="PTHR32552:SF81">
    <property type="entry name" value="TONB-DEPENDENT OUTER MEMBRANE RECEPTOR"/>
    <property type="match status" value="1"/>
</dbReference>
<sequence>MKQALWIASSALALAASQPALAQDVVARDPDTIVVTAQKREQDLLDVPQSVSVVSGATLERQQAVTFQDYAKLIPGLQLEQSNPGEARIVLRGINTGGVASTVSTYIDETPFGSSSGQNNGAILAGEFDTFDVTRIEVLRGPQGTLYGASSLGGVVKFVTNLPDTAATEGRARATIETTEGGDLSYMGQAMLNLPVSEKLAIRGSGFYRSYGGYIDSIGTGGSDVAENINGSKSYGGRLSALFVPTETLSVRLSAVLQDFDSKGGSVVDADPATLAPLYGLTQSQFVPEFTKVKYRLYNGTLNLDLGGAELLSSTSYAVQDVTLRDDLTTPYGAALGVPSDIGMAQMTNLTKWTQEVRLQSPTSSSVEWLVGGYYTHEKGGIFQRIDLLTPGTLSVDPAMPQVADIFTTSTYQEVAGFGNATVHLGPRFDLTLGGRYSHNKQFADQGGTGLLAPEALDSRSSENVFTWSGAAKYSVSDTASLYARVAKGFRPGGPNLLPPGVPAGTPRTYGSDSLISYEVGVKAQTADNSFSIDAAAFHIDWTDIQLFTVINGFGLNANGGKAKSEGFEFTATLRPTRGFVVAFNGAYTRARLTSDTDPNVGGLAGDPLPFTPEFNWNVNADYSWTLAGETEAFVGASLRALSKQRANFDAGFGAAFALDRPTLPAYEVIDLRAGVDFGRFTLDVYAKNVANSRGVTDVTTGGGLPVAPNGAITTGIVRPRTFGLSLGAGF</sequence>
<dbReference type="PANTHER" id="PTHR32552">
    <property type="entry name" value="FERRICHROME IRON RECEPTOR-RELATED"/>
    <property type="match status" value="1"/>
</dbReference>
<evidence type="ECO:0000256" key="8">
    <source>
        <dbReference type="ARBA" id="ARBA00023077"/>
    </source>
</evidence>
<dbReference type="RefSeq" id="WP_044331560.1">
    <property type="nucleotide sequence ID" value="NZ_CP010836.1"/>
</dbReference>
<dbReference type="InterPro" id="IPR000531">
    <property type="entry name" value="Beta-barrel_TonB"/>
</dbReference>
<dbReference type="PROSITE" id="PS52016">
    <property type="entry name" value="TONB_DEPENDENT_REC_3"/>
    <property type="match status" value="1"/>
</dbReference>
<keyword evidence="7" id="KW-0406">Ion transport</keyword>
<dbReference type="Gene3D" id="2.40.170.20">
    <property type="entry name" value="TonB-dependent receptor, beta-barrel domain"/>
    <property type="match status" value="1"/>
</dbReference>
<evidence type="ECO:0000256" key="3">
    <source>
        <dbReference type="ARBA" id="ARBA00022452"/>
    </source>
</evidence>
<dbReference type="Pfam" id="PF00593">
    <property type="entry name" value="TonB_dep_Rec_b-barrel"/>
    <property type="match status" value="1"/>
</dbReference>
<dbReference type="InterPro" id="IPR012910">
    <property type="entry name" value="Plug_dom"/>
</dbReference>
<name>A0A7U4J7N1_9SPHN</name>
<evidence type="ECO:0000256" key="10">
    <source>
        <dbReference type="ARBA" id="ARBA00023237"/>
    </source>
</evidence>
<evidence type="ECO:0000259" key="15">
    <source>
        <dbReference type="Pfam" id="PF00593"/>
    </source>
</evidence>
<evidence type="ECO:0000313" key="18">
    <source>
        <dbReference type="Proteomes" id="UP000032300"/>
    </source>
</evidence>
<evidence type="ECO:0000256" key="11">
    <source>
        <dbReference type="PROSITE-ProRule" id="PRU01360"/>
    </source>
</evidence>
<feature type="domain" description="TonB-dependent receptor-like beta-barrel" evidence="15">
    <location>
        <begin position="277"/>
        <end position="690"/>
    </location>
</feature>
<evidence type="ECO:0000256" key="1">
    <source>
        <dbReference type="ARBA" id="ARBA00004571"/>
    </source>
</evidence>
<reference evidence="17 18" key="2">
    <citation type="submission" date="2015-02" db="EMBL/GenBank/DDBJ databases">
        <title>The complete genome of Sphingomonas hengshuiensis sp. WHSC-8 isolated from soil of Hengshui Lake.</title>
        <authorList>
            <person name="Wei S."/>
            <person name="Guo J."/>
            <person name="Su C."/>
            <person name="Wu R."/>
            <person name="Zhang Z."/>
            <person name="Liang K."/>
            <person name="Li H."/>
            <person name="Wang T."/>
            <person name="Liu H."/>
            <person name="Zhang C."/>
            <person name="Li Z."/>
            <person name="Wang Q."/>
            <person name="Meng J."/>
        </authorList>
    </citation>
    <scope>NUCLEOTIDE SEQUENCE [LARGE SCALE GENOMIC DNA]</scope>
    <source>
        <strain evidence="17 18">WHSC-8</strain>
    </source>
</reference>
<comment type="subcellular location">
    <subcellularLocation>
        <location evidence="1 11">Cell outer membrane</location>
        <topology evidence="1 11">Multi-pass membrane protein</topology>
    </subcellularLocation>
</comment>
<reference evidence="17 18" key="1">
    <citation type="journal article" date="2015" name="Int. J. Syst. Evol. Microbiol.">
        <title>Sphingomonas hengshuiensis sp. nov., isolated from lake wetland.</title>
        <authorList>
            <person name="Wei S."/>
            <person name="Wang T."/>
            <person name="Liu H."/>
            <person name="Zhang C."/>
            <person name="Guo J."/>
            <person name="Wang Q."/>
            <person name="Liang K."/>
            <person name="Zhang Z."/>
        </authorList>
    </citation>
    <scope>NUCLEOTIDE SEQUENCE [LARGE SCALE GENOMIC DNA]</scope>
    <source>
        <strain evidence="17 18">WHSC-8</strain>
    </source>
</reference>
<dbReference type="Proteomes" id="UP000032300">
    <property type="component" value="Chromosome"/>
</dbReference>
<keyword evidence="17" id="KW-0675">Receptor</keyword>
<accession>A0A7U4J7N1</accession>
<evidence type="ECO:0000256" key="14">
    <source>
        <dbReference type="SAM" id="SignalP"/>
    </source>
</evidence>
<evidence type="ECO:0000256" key="7">
    <source>
        <dbReference type="ARBA" id="ARBA00023065"/>
    </source>
</evidence>
<evidence type="ECO:0000256" key="12">
    <source>
        <dbReference type="PROSITE-ProRule" id="PRU10143"/>
    </source>
</evidence>